<feature type="domain" description="ISXO2-like transposase" evidence="1">
    <location>
        <begin position="9"/>
        <end position="191"/>
    </location>
</feature>
<protein>
    <submittedName>
        <fullName evidence="2">IS1595 family transposase</fullName>
    </submittedName>
</protein>
<dbReference type="InterPro" id="IPR024445">
    <property type="entry name" value="Tnp_ISXO2-like"/>
</dbReference>
<dbReference type="NCBIfam" id="NF033547">
    <property type="entry name" value="transpos_IS1595"/>
    <property type="match status" value="1"/>
</dbReference>
<sequence length="234" mass="26686">MGKRDAIYELSGGVEPNEAFFPIRVPEEAQGETIRRGAGSQRQAKVLVVVESKSADEVLLSYLKSQDKGDKAGKFASKMKGKSTKKVVHYIKMFVLDNLNASTIDTIVREHVAKNAVVITDNSSSHVNLSEYFFRHESFTEKGNVDEVVKSVLPWVHIVIGRCRDGVAAIHGDVDAQFLQLYLNEYCWKFNRRFFRDSSDPKYDLFDRLVKIAALYISDIKWRNYEQIDDEDVI</sequence>
<evidence type="ECO:0000259" key="1">
    <source>
        <dbReference type="SMART" id="SM01126"/>
    </source>
</evidence>
<name>A0ABT0C1H1_9BACT</name>
<evidence type="ECO:0000313" key="3">
    <source>
        <dbReference type="Proteomes" id="UP001165444"/>
    </source>
</evidence>
<dbReference type="EMBL" id="JAKZMM010000021">
    <property type="protein sequence ID" value="MCJ2380844.1"/>
    <property type="molecule type" value="Genomic_DNA"/>
</dbReference>
<gene>
    <name evidence="2" type="ORF">MUN53_09505</name>
</gene>
<keyword evidence="3" id="KW-1185">Reference proteome</keyword>
<evidence type="ECO:0000313" key="2">
    <source>
        <dbReference type="EMBL" id="MCJ2380844.1"/>
    </source>
</evidence>
<dbReference type="Proteomes" id="UP001165444">
    <property type="component" value="Unassembled WGS sequence"/>
</dbReference>
<accession>A0ABT0C1H1</accession>
<organism evidence="2 3">
    <name type="scientific">Parabacteroides faecalis</name>
    <dbReference type="NCBI Taxonomy" id="2924040"/>
    <lineage>
        <taxon>Bacteria</taxon>
        <taxon>Pseudomonadati</taxon>
        <taxon>Bacteroidota</taxon>
        <taxon>Bacteroidia</taxon>
        <taxon>Bacteroidales</taxon>
        <taxon>Tannerellaceae</taxon>
        <taxon>Parabacteroides</taxon>
    </lineage>
</organism>
<proteinExistence type="predicted"/>
<comment type="caution">
    <text evidence="2">The sequence shown here is derived from an EMBL/GenBank/DDBJ whole genome shotgun (WGS) entry which is preliminary data.</text>
</comment>
<dbReference type="SMART" id="SM01126">
    <property type="entry name" value="DDE_Tnp_IS1595"/>
    <property type="match status" value="1"/>
</dbReference>
<reference evidence="2 3" key="1">
    <citation type="submission" date="2022-03" db="EMBL/GenBank/DDBJ databases">
        <title>Parabacteroides sp. nov. isolated from swine feces.</title>
        <authorList>
            <person name="Bak J.E."/>
        </authorList>
    </citation>
    <scope>NUCLEOTIDE SEQUENCE [LARGE SCALE GENOMIC DNA]</scope>
    <source>
        <strain evidence="2 3">AGMB00274</strain>
    </source>
</reference>
<dbReference type="Pfam" id="PF12762">
    <property type="entry name" value="DDE_Tnp_IS1595"/>
    <property type="match status" value="1"/>
</dbReference>